<sequence>MLDFSGNIGPFVLPAEFRAKEDDEHLDNGARNGDDKVKILESHQRTNLDITQVNKSECFSNISDQIKSAVQKKVIGPGGHARVQQLENLYHVSIKREASSTKLVLSQNPRKSLGGNGRQPRHSHSLSNWQKKQLEKLSVEKLKKRGMAWVPKGSVQIHNEKDAKSEVGTKKENGVRRDRNN</sequence>
<proteinExistence type="predicted"/>
<keyword evidence="3" id="KW-1185">Reference proteome</keyword>
<reference evidence="2" key="2">
    <citation type="submission" date="2018-05" db="EMBL/GenBank/DDBJ databases">
        <title>OmerRS3 (Oryza meridionalis Reference Sequence Version 3).</title>
        <authorList>
            <person name="Zhang J."/>
            <person name="Kudrna D."/>
            <person name="Lee S."/>
            <person name="Talag J."/>
            <person name="Welchert J."/>
            <person name="Wing R.A."/>
        </authorList>
    </citation>
    <scope>NUCLEOTIDE SEQUENCE [LARGE SCALE GENOMIC DNA]</scope>
    <source>
        <strain evidence="2">cv. OR44</strain>
    </source>
</reference>
<feature type="region of interest" description="Disordered" evidence="1">
    <location>
        <begin position="148"/>
        <end position="181"/>
    </location>
</feature>
<accession>A0A0E0DBI8</accession>
<dbReference type="AlphaFoldDB" id="A0A0E0DBI8"/>
<feature type="region of interest" description="Disordered" evidence="1">
    <location>
        <begin position="101"/>
        <end position="132"/>
    </location>
</feature>
<feature type="compositionally biased region" description="Polar residues" evidence="1">
    <location>
        <begin position="101"/>
        <end position="110"/>
    </location>
</feature>
<dbReference type="Proteomes" id="UP000008021">
    <property type="component" value="Chromosome 4"/>
</dbReference>
<evidence type="ECO:0000313" key="2">
    <source>
        <dbReference type="EnsemblPlants" id="OMERI04G04430.1"/>
    </source>
</evidence>
<dbReference type="EnsemblPlants" id="OMERI04G04430.1">
    <property type="protein sequence ID" value="OMERI04G04430.1"/>
    <property type="gene ID" value="OMERI04G04430"/>
</dbReference>
<dbReference type="HOGENOM" id="CLU_1491310_0_0_1"/>
<reference evidence="2" key="1">
    <citation type="submission" date="2015-04" db="UniProtKB">
        <authorList>
            <consortium name="EnsemblPlants"/>
        </authorList>
    </citation>
    <scope>IDENTIFICATION</scope>
</reference>
<dbReference type="Gramene" id="OMERI04G04430.1">
    <property type="protein sequence ID" value="OMERI04G04430.1"/>
    <property type="gene ID" value="OMERI04G04430"/>
</dbReference>
<feature type="compositionally biased region" description="Basic and acidic residues" evidence="1">
    <location>
        <begin position="158"/>
        <end position="181"/>
    </location>
</feature>
<evidence type="ECO:0000256" key="1">
    <source>
        <dbReference type="SAM" id="MobiDB-lite"/>
    </source>
</evidence>
<name>A0A0E0DBI8_9ORYZ</name>
<organism evidence="2">
    <name type="scientific">Oryza meridionalis</name>
    <dbReference type="NCBI Taxonomy" id="40149"/>
    <lineage>
        <taxon>Eukaryota</taxon>
        <taxon>Viridiplantae</taxon>
        <taxon>Streptophyta</taxon>
        <taxon>Embryophyta</taxon>
        <taxon>Tracheophyta</taxon>
        <taxon>Spermatophyta</taxon>
        <taxon>Magnoliopsida</taxon>
        <taxon>Liliopsida</taxon>
        <taxon>Poales</taxon>
        <taxon>Poaceae</taxon>
        <taxon>BOP clade</taxon>
        <taxon>Oryzoideae</taxon>
        <taxon>Oryzeae</taxon>
        <taxon>Oryzinae</taxon>
        <taxon>Oryza</taxon>
    </lineage>
</organism>
<evidence type="ECO:0000313" key="3">
    <source>
        <dbReference type="Proteomes" id="UP000008021"/>
    </source>
</evidence>
<protein>
    <submittedName>
        <fullName evidence="2">Uncharacterized protein</fullName>
    </submittedName>
</protein>